<dbReference type="AlphaFoldDB" id="A0A2T0SHH0"/>
<keyword evidence="3" id="KW-0804">Transcription</keyword>
<keyword evidence="1" id="KW-0805">Transcription regulation</keyword>
<comment type="caution">
    <text evidence="6">The sequence shown here is derived from an EMBL/GenBank/DDBJ whole genome shotgun (WGS) entry which is preliminary data.</text>
</comment>
<protein>
    <submittedName>
        <fullName evidence="6">AraC-like DNA-binding protein</fullName>
    </submittedName>
</protein>
<dbReference type="SUPFAM" id="SSF51182">
    <property type="entry name" value="RmlC-like cupins"/>
    <property type="match status" value="1"/>
</dbReference>
<evidence type="ECO:0000256" key="4">
    <source>
        <dbReference type="SAM" id="MobiDB-lite"/>
    </source>
</evidence>
<organism evidence="6 7">
    <name type="scientific">Pseudosporangium ferrugineum</name>
    <dbReference type="NCBI Taxonomy" id="439699"/>
    <lineage>
        <taxon>Bacteria</taxon>
        <taxon>Bacillati</taxon>
        <taxon>Actinomycetota</taxon>
        <taxon>Actinomycetes</taxon>
        <taxon>Micromonosporales</taxon>
        <taxon>Micromonosporaceae</taxon>
        <taxon>Pseudosporangium</taxon>
    </lineage>
</organism>
<name>A0A2T0SHH0_9ACTN</name>
<dbReference type="PROSITE" id="PS00041">
    <property type="entry name" value="HTH_ARAC_FAMILY_1"/>
    <property type="match status" value="1"/>
</dbReference>
<keyword evidence="2 6" id="KW-0238">DNA-binding</keyword>
<evidence type="ECO:0000313" key="7">
    <source>
        <dbReference type="Proteomes" id="UP000239209"/>
    </source>
</evidence>
<dbReference type="InterPro" id="IPR003313">
    <property type="entry name" value="AraC-bd"/>
</dbReference>
<dbReference type="SMART" id="SM00342">
    <property type="entry name" value="HTH_ARAC"/>
    <property type="match status" value="1"/>
</dbReference>
<gene>
    <name evidence="6" type="ORF">CLV70_10123</name>
</gene>
<dbReference type="InterPro" id="IPR018062">
    <property type="entry name" value="HTH_AraC-typ_CS"/>
</dbReference>
<dbReference type="PROSITE" id="PS01124">
    <property type="entry name" value="HTH_ARAC_FAMILY_2"/>
    <property type="match status" value="1"/>
</dbReference>
<dbReference type="OrthoDB" id="3186094at2"/>
<dbReference type="GO" id="GO:0003700">
    <property type="term" value="F:DNA-binding transcription factor activity"/>
    <property type="evidence" value="ECO:0007669"/>
    <property type="project" value="InterPro"/>
</dbReference>
<dbReference type="SUPFAM" id="SSF46689">
    <property type="entry name" value="Homeodomain-like"/>
    <property type="match status" value="2"/>
</dbReference>
<dbReference type="PRINTS" id="PR00032">
    <property type="entry name" value="HTHARAC"/>
</dbReference>
<dbReference type="Gene3D" id="1.10.10.60">
    <property type="entry name" value="Homeodomain-like"/>
    <property type="match status" value="2"/>
</dbReference>
<dbReference type="EMBL" id="PVZG01000001">
    <property type="protein sequence ID" value="PRY32864.1"/>
    <property type="molecule type" value="Genomic_DNA"/>
</dbReference>
<sequence>MSLHTPAHPHAERARRLVRQNATREIIPAVPDQTGRWLMHGYPDPVARWNHHPELEVHLLQYGSGWYIVGDRIGRYSPGQLVLVGSNLPHNWISDAGPGEHIADRDVVFQFHPQWVRDAQALIPELATLEPLLARSARGIEYTGAAAARATEALLAVGRCSGLERLHHITALLHSLADAPPHECELLASPGIAPPSDGEAARIVDIAMREVFTNLHGTVRLTAIAARVGMSQSGFSRYFARATGQSFSDTLRKLRLAKARQLLEFTDDPITEVARSSGYSNLSNFNRQFRSEHGLTPSEYRGQRGRSGPMRG</sequence>
<dbReference type="RefSeq" id="WP_106124249.1">
    <property type="nucleotide sequence ID" value="NZ_PVZG01000001.1"/>
</dbReference>
<dbReference type="Proteomes" id="UP000239209">
    <property type="component" value="Unassembled WGS sequence"/>
</dbReference>
<evidence type="ECO:0000256" key="3">
    <source>
        <dbReference type="ARBA" id="ARBA00023163"/>
    </source>
</evidence>
<dbReference type="InterPro" id="IPR018060">
    <property type="entry name" value="HTH_AraC"/>
</dbReference>
<dbReference type="PANTHER" id="PTHR43280">
    <property type="entry name" value="ARAC-FAMILY TRANSCRIPTIONAL REGULATOR"/>
    <property type="match status" value="1"/>
</dbReference>
<feature type="region of interest" description="Disordered" evidence="4">
    <location>
        <begin position="290"/>
        <end position="312"/>
    </location>
</feature>
<proteinExistence type="predicted"/>
<dbReference type="InterPro" id="IPR011051">
    <property type="entry name" value="RmlC_Cupin_sf"/>
</dbReference>
<dbReference type="Pfam" id="PF12833">
    <property type="entry name" value="HTH_18"/>
    <property type="match status" value="1"/>
</dbReference>
<dbReference type="InterPro" id="IPR009057">
    <property type="entry name" value="Homeodomain-like_sf"/>
</dbReference>
<dbReference type="InterPro" id="IPR020449">
    <property type="entry name" value="Tscrpt_reg_AraC-type_HTH"/>
</dbReference>
<accession>A0A2T0SHH0</accession>
<dbReference type="GO" id="GO:0043565">
    <property type="term" value="F:sequence-specific DNA binding"/>
    <property type="evidence" value="ECO:0007669"/>
    <property type="project" value="InterPro"/>
</dbReference>
<dbReference type="PANTHER" id="PTHR43280:SF27">
    <property type="entry name" value="TRANSCRIPTIONAL REGULATOR MTLR"/>
    <property type="match status" value="1"/>
</dbReference>
<dbReference type="CDD" id="cd06976">
    <property type="entry name" value="cupin_MtlR-like_N"/>
    <property type="match status" value="1"/>
</dbReference>
<evidence type="ECO:0000313" key="6">
    <source>
        <dbReference type="EMBL" id="PRY32864.1"/>
    </source>
</evidence>
<feature type="domain" description="HTH araC/xylS-type" evidence="5">
    <location>
        <begin position="205"/>
        <end position="303"/>
    </location>
</feature>
<dbReference type="Pfam" id="PF02311">
    <property type="entry name" value="AraC_binding"/>
    <property type="match status" value="1"/>
</dbReference>
<evidence type="ECO:0000259" key="5">
    <source>
        <dbReference type="PROSITE" id="PS01124"/>
    </source>
</evidence>
<reference evidence="6 7" key="1">
    <citation type="submission" date="2018-03" db="EMBL/GenBank/DDBJ databases">
        <title>Genomic Encyclopedia of Archaeal and Bacterial Type Strains, Phase II (KMG-II): from individual species to whole genera.</title>
        <authorList>
            <person name="Goeker M."/>
        </authorList>
    </citation>
    <scope>NUCLEOTIDE SEQUENCE [LARGE SCALE GENOMIC DNA]</scope>
    <source>
        <strain evidence="6 7">DSM 45348</strain>
    </source>
</reference>
<keyword evidence="7" id="KW-1185">Reference proteome</keyword>
<evidence type="ECO:0000256" key="1">
    <source>
        <dbReference type="ARBA" id="ARBA00023015"/>
    </source>
</evidence>
<evidence type="ECO:0000256" key="2">
    <source>
        <dbReference type="ARBA" id="ARBA00023125"/>
    </source>
</evidence>